<feature type="domain" description="Histidine kinase" evidence="9">
    <location>
        <begin position="104"/>
        <end position="317"/>
    </location>
</feature>
<dbReference type="InterPro" id="IPR005467">
    <property type="entry name" value="His_kinase_dom"/>
</dbReference>
<evidence type="ECO:0000256" key="1">
    <source>
        <dbReference type="ARBA" id="ARBA00000085"/>
    </source>
</evidence>
<dbReference type="InterPro" id="IPR003661">
    <property type="entry name" value="HisK_dim/P_dom"/>
</dbReference>
<dbReference type="SUPFAM" id="SSF47384">
    <property type="entry name" value="Homodimeric domain of signal transducing histidine kinase"/>
    <property type="match status" value="1"/>
</dbReference>
<dbReference type="InterPro" id="IPR003594">
    <property type="entry name" value="HATPase_dom"/>
</dbReference>
<proteinExistence type="predicted"/>
<dbReference type="PRINTS" id="PR00344">
    <property type="entry name" value="BCTRLSENSOR"/>
</dbReference>
<dbReference type="GO" id="GO:0005524">
    <property type="term" value="F:ATP binding"/>
    <property type="evidence" value="ECO:0007669"/>
    <property type="project" value="UniProtKB-KW"/>
</dbReference>
<keyword evidence="6" id="KW-0418">Kinase</keyword>
<dbReference type="Gene3D" id="1.10.287.130">
    <property type="match status" value="1"/>
</dbReference>
<dbReference type="InterPro" id="IPR036097">
    <property type="entry name" value="HisK_dim/P_sf"/>
</dbReference>
<dbReference type="Proteomes" id="UP000262325">
    <property type="component" value="Unassembled WGS sequence"/>
</dbReference>
<dbReference type="AlphaFoldDB" id="A0A3D5QAR2"/>
<sequence>MNDINNDLFDHFDLLGMPLIAIEHNKIAQYNSSAENLFPKFIKSGIHDISYFLSSKLAGTEKLIHINQEKFFIKSTEHENTVYVILFPMDEIFAEYSSFFDISSFLHEIKNPLTVINGTVQLLKNKSKDSYTLKCTEIIDNECSRLENFVDEFGFILDINLNYREFYILEFFEEMLASLQVLFKNVSFSTEISTDLKKINGDRDKLYRAFYNIIKNACEANPDGNIKIFYTIDTTIKYRDSNKKRLSSMAKFTIIDEAGGIPENIRNKIFTPFFTTKSKGRGLGLIIAREIIEKHKGRLSFDSQNNIGTVFTVLLPI</sequence>
<dbReference type="EC" id="2.7.13.3" evidence="2"/>
<dbReference type="PROSITE" id="PS50109">
    <property type="entry name" value="HIS_KIN"/>
    <property type="match status" value="1"/>
</dbReference>
<evidence type="ECO:0000256" key="7">
    <source>
        <dbReference type="ARBA" id="ARBA00022840"/>
    </source>
</evidence>
<evidence type="ECO:0000256" key="3">
    <source>
        <dbReference type="ARBA" id="ARBA00022553"/>
    </source>
</evidence>
<dbReference type="EMBL" id="DPPF01000075">
    <property type="protein sequence ID" value="HCW92764.1"/>
    <property type="molecule type" value="Genomic_DNA"/>
</dbReference>
<evidence type="ECO:0000259" key="9">
    <source>
        <dbReference type="PROSITE" id="PS50109"/>
    </source>
</evidence>
<reference evidence="10 11" key="1">
    <citation type="journal article" date="2018" name="Nat. Biotechnol.">
        <title>A standardized bacterial taxonomy based on genome phylogeny substantially revises the tree of life.</title>
        <authorList>
            <person name="Parks D.H."/>
            <person name="Chuvochina M."/>
            <person name="Waite D.W."/>
            <person name="Rinke C."/>
            <person name="Skarshewski A."/>
            <person name="Chaumeil P.A."/>
            <person name="Hugenholtz P."/>
        </authorList>
    </citation>
    <scope>NUCLEOTIDE SEQUENCE [LARGE SCALE GENOMIC DNA]</scope>
    <source>
        <strain evidence="10">UBA8672</strain>
    </source>
</reference>
<dbReference type="SMART" id="SM00387">
    <property type="entry name" value="HATPase_c"/>
    <property type="match status" value="1"/>
</dbReference>
<dbReference type="PANTHER" id="PTHR43065:SF10">
    <property type="entry name" value="PEROXIDE STRESS-ACTIVATED HISTIDINE KINASE MAK3"/>
    <property type="match status" value="1"/>
</dbReference>
<dbReference type="InterPro" id="IPR036890">
    <property type="entry name" value="HATPase_C_sf"/>
</dbReference>
<dbReference type="Pfam" id="PF00512">
    <property type="entry name" value="HisKA"/>
    <property type="match status" value="1"/>
</dbReference>
<dbReference type="PANTHER" id="PTHR43065">
    <property type="entry name" value="SENSOR HISTIDINE KINASE"/>
    <property type="match status" value="1"/>
</dbReference>
<evidence type="ECO:0000256" key="6">
    <source>
        <dbReference type="ARBA" id="ARBA00022777"/>
    </source>
</evidence>
<accession>A0A3D5QAR2</accession>
<keyword evidence="7" id="KW-0067">ATP-binding</keyword>
<organism evidence="10 11">
    <name type="scientific">Flexistipes sinusarabici</name>
    <dbReference type="NCBI Taxonomy" id="2352"/>
    <lineage>
        <taxon>Bacteria</taxon>
        <taxon>Pseudomonadati</taxon>
        <taxon>Deferribacterota</taxon>
        <taxon>Deferribacteres</taxon>
        <taxon>Deferribacterales</taxon>
        <taxon>Flexistipitaceae</taxon>
        <taxon>Flexistipes</taxon>
    </lineage>
</organism>
<evidence type="ECO:0000256" key="4">
    <source>
        <dbReference type="ARBA" id="ARBA00022679"/>
    </source>
</evidence>
<keyword evidence="8" id="KW-0902">Two-component regulatory system</keyword>
<gene>
    <name evidence="10" type="ORF">DHM44_03690</name>
</gene>
<name>A0A3D5QAR2_FLESI</name>
<evidence type="ECO:0000313" key="11">
    <source>
        <dbReference type="Proteomes" id="UP000262325"/>
    </source>
</evidence>
<keyword evidence="5" id="KW-0547">Nucleotide-binding</keyword>
<dbReference type="GO" id="GO:0000155">
    <property type="term" value="F:phosphorelay sensor kinase activity"/>
    <property type="evidence" value="ECO:0007669"/>
    <property type="project" value="InterPro"/>
</dbReference>
<dbReference type="Pfam" id="PF02518">
    <property type="entry name" value="HATPase_c"/>
    <property type="match status" value="1"/>
</dbReference>
<evidence type="ECO:0000256" key="5">
    <source>
        <dbReference type="ARBA" id="ARBA00022741"/>
    </source>
</evidence>
<comment type="catalytic activity">
    <reaction evidence="1">
        <text>ATP + protein L-histidine = ADP + protein N-phospho-L-histidine.</text>
        <dbReference type="EC" id="2.7.13.3"/>
    </reaction>
</comment>
<evidence type="ECO:0000256" key="2">
    <source>
        <dbReference type="ARBA" id="ARBA00012438"/>
    </source>
</evidence>
<dbReference type="Gene3D" id="3.30.565.10">
    <property type="entry name" value="Histidine kinase-like ATPase, C-terminal domain"/>
    <property type="match status" value="1"/>
</dbReference>
<dbReference type="CDD" id="cd00082">
    <property type="entry name" value="HisKA"/>
    <property type="match status" value="1"/>
</dbReference>
<evidence type="ECO:0000313" key="10">
    <source>
        <dbReference type="EMBL" id="HCW92764.1"/>
    </source>
</evidence>
<keyword evidence="3" id="KW-0597">Phosphoprotein</keyword>
<evidence type="ECO:0000256" key="8">
    <source>
        <dbReference type="ARBA" id="ARBA00023012"/>
    </source>
</evidence>
<dbReference type="SUPFAM" id="SSF55874">
    <property type="entry name" value="ATPase domain of HSP90 chaperone/DNA topoisomerase II/histidine kinase"/>
    <property type="match status" value="1"/>
</dbReference>
<protein>
    <recommendedName>
        <fullName evidence="2">histidine kinase</fullName>
        <ecNumber evidence="2">2.7.13.3</ecNumber>
    </recommendedName>
</protein>
<keyword evidence="4" id="KW-0808">Transferase</keyword>
<comment type="caution">
    <text evidence="10">The sequence shown here is derived from an EMBL/GenBank/DDBJ whole genome shotgun (WGS) entry which is preliminary data.</text>
</comment>
<dbReference type="InterPro" id="IPR004358">
    <property type="entry name" value="Sig_transdc_His_kin-like_C"/>
</dbReference>